<dbReference type="KEGG" id="acad:UA74_22410"/>
<dbReference type="InterPro" id="IPR051265">
    <property type="entry name" value="HIBADH-related_NP60_sf"/>
</dbReference>
<dbReference type="AlphaFoldDB" id="A0AAC9LGL6"/>
<evidence type="ECO:0000313" key="6">
    <source>
        <dbReference type="Proteomes" id="UP000185511"/>
    </source>
</evidence>
<dbReference type="InterPro" id="IPR006115">
    <property type="entry name" value="6PGDH_NADP-bd"/>
</dbReference>
<dbReference type="Gene3D" id="1.10.1040.10">
    <property type="entry name" value="N-(1-d-carboxylethyl)-l-norvaline Dehydrogenase, domain 2"/>
    <property type="match status" value="1"/>
</dbReference>
<dbReference type="GO" id="GO:0050661">
    <property type="term" value="F:NADP binding"/>
    <property type="evidence" value="ECO:0007669"/>
    <property type="project" value="InterPro"/>
</dbReference>
<keyword evidence="2" id="KW-0560">Oxidoreductase</keyword>
<dbReference type="Pfam" id="PF03446">
    <property type="entry name" value="NAD_binding_2"/>
    <property type="match status" value="1"/>
</dbReference>
<reference evidence="6" key="1">
    <citation type="submission" date="2016-06" db="EMBL/GenBank/DDBJ databases">
        <title>Complete genome sequence of Actinoalloteichus fjordicus DSM 46855 (=ADI127-17), type strain of the new species Actinoalloteichus fjordicus.</title>
        <authorList>
            <person name="Ruckert C."/>
            <person name="Nouioui I."/>
            <person name="Willmese J."/>
            <person name="van Wezel G."/>
            <person name="Klenk H.-P."/>
            <person name="Kalinowski J."/>
            <person name="Zotchev S.B."/>
        </authorList>
    </citation>
    <scope>NUCLEOTIDE SEQUENCE [LARGE SCALE GENOMIC DNA]</scope>
    <source>
        <strain evidence="6">ADI127-7</strain>
    </source>
</reference>
<dbReference type="GO" id="GO:0016491">
    <property type="term" value="F:oxidoreductase activity"/>
    <property type="evidence" value="ECO:0007669"/>
    <property type="project" value="UniProtKB-KW"/>
</dbReference>
<proteinExistence type="inferred from homology"/>
<dbReference type="InterPro" id="IPR048666">
    <property type="entry name" value="RedAm-like_C"/>
</dbReference>
<dbReference type="EMBL" id="CP016076">
    <property type="protein sequence ID" value="APU16500.1"/>
    <property type="molecule type" value="Genomic_DNA"/>
</dbReference>
<protein>
    <submittedName>
        <fullName evidence="5">Beta-hydroxyacid dehydrogenase, 3-hydroxyisobutyrate dehydrogenase</fullName>
    </submittedName>
</protein>
<organism evidence="5 6">
    <name type="scientific">Actinoalloteichus fjordicus</name>
    <dbReference type="NCBI Taxonomy" id="1612552"/>
    <lineage>
        <taxon>Bacteria</taxon>
        <taxon>Bacillati</taxon>
        <taxon>Actinomycetota</taxon>
        <taxon>Actinomycetes</taxon>
        <taxon>Pseudonocardiales</taxon>
        <taxon>Pseudonocardiaceae</taxon>
        <taxon>Actinoalloteichus</taxon>
    </lineage>
</organism>
<comment type="similarity">
    <text evidence="1">Belongs to the HIBADH-related family.</text>
</comment>
<evidence type="ECO:0000259" key="3">
    <source>
        <dbReference type="Pfam" id="PF03446"/>
    </source>
</evidence>
<dbReference type="PIRSF" id="PIRSF000103">
    <property type="entry name" value="HIBADH"/>
    <property type="match status" value="1"/>
</dbReference>
<evidence type="ECO:0000256" key="2">
    <source>
        <dbReference type="ARBA" id="ARBA00023002"/>
    </source>
</evidence>
<feature type="domain" description="NADPH-dependent reductive aminase-like C-terminal" evidence="4">
    <location>
        <begin position="170"/>
        <end position="295"/>
    </location>
</feature>
<evidence type="ECO:0000256" key="1">
    <source>
        <dbReference type="ARBA" id="ARBA00009080"/>
    </source>
</evidence>
<dbReference type="Proteomes" id="UP000185511">
    <property type="component" value="Chromosome"/>
</dbReference>
<dbReference type="PANTHER" id="PTHR43580:SF2">
    <property type="entry name" value="CYTOKINE-LIKE NUCLEAR FACTOR N-PAC"/>
    <property type="match status" value="1"/>
</dbReference>
<dbReference type="InterPro" id="IPR036291">
    <property type="entry name" value="NAD(P)-bd_dom_sf"/>
</dbReference>
<evidence type="ECO:0000313" key="5">
    <source>
        <dbReference type="EMBL" id="APU16500.1"/>
    </source>
</evidence>
<dbReference type="PANTHER" id="PTHR43580">
    <property type="entry name" value="OXIDOREDUCTASE GLYR1-RELATED"/>
    <property type="match status" value="1"/>
</dbReference>
<keyword evidence="6" id="KW-1185">Reference proteome</keyword>
<sequence length="297" mass="31079">MTTTADQPGPFSSVTVLGLGEMGTALAEAFVRGGHPTTVWNRTAAKARALVERGARQAATPREAVAAAPLVIVNVKGNATAREILESAGADLVGRAVVNLTDGTSAEARAVAGWAAEQGAEYLHGQILTIAPGIGRAESVIFYGGSAAVYERHRSELALLAGRGTLVSADAGVPTLYGMAVHGTMWGTLNGFLHAAALLSNEGIEVTRFLEQAAPSVSALLATLPSIAAEVDRGEYATPYGALRHHLPSIEDLVRESRARGIDHELPEYTLDLVGRALDAGHADDSYSRLVEHFQAR</sequence>
<accession>A0AAC9LGL6</accession>
<dbReference type="Gene3D" id="3.40.50.720">
    <property type="entry name" value="NAD(P)-binding Rossmann-like Domain"/>
    <property type="match status" value="1"/>
</dbReference>
<dbReference type="SUPFAM" id="SSF51735">
    <property type="entry name" value="NAD(P)-binding Rossmann-fold domains"/>
    <property type="match status" value="1"/>
</dbReference>
<feature type="domain" description="6-phosphogluconate dehydrogenase NADP-binding" evidence="3">
    <location>
        <begin position="14"/>
        <end position="161"/>
    </location>
</feature>
<gene>
    <name evidence="5" type="ORF">UA74_22410</name>
</gene>
<dbReference type="InterPro" id="IPR013328">
    <property type="entry name" value="6PGD_dom2"/>
</dbReference>
<dbReference type="InterPro" id="IPR015815">
    <property type="entry name" value="HIBADH-related"/>
</dbReference>
<evidence type="ECO:0000259" key="4">
    <source>
        <dbReference type="Pfam" id="PF21761"/>
    </source>
</evidence>
<name>A0AAC9LGL6_9PSEU</name>
<dbReference type="Pfam" id="PF21761">
    <property type="entry name" value="RedAm-like_C"/>
    <property type="match status" value="1"/>
</dbReference>